<dbReference type="PANTHER" id="PTHR30007">
    <property type="entry name" value="PHP DOMAIN PROTEIN"/>
    <property type="match status" value="1"/>
</dbReference>
<gene>
    <name evidence="3" type="ORF">GCM10009864_75880</name>
</gene>
<evidence type="ECO:0000313" key="3">
    <source>
        <dbReference type="EMBL" id="GAA2690558.1"/>
    </source>
</evidence>
<accession>A0ABN3T046</accession>
<dbReference type="InterPro" id="IPR025161">
    <property type="entry name" value="IS402-like_dom"/>
</dbReference>
<dbReference type="InterPro" id="IPR002559">
    <property type="entry name" value="Transposase_11"/>
</dbReference>
<dbReference type="NCBIfam" id="NF033580">
    <property type="entry name" value="transpos_IS5_3"/>
    <property type="match status" value="1"/>
</dbReference>
<keyword evidence="4" id="KW-1185">Reference proteome</keyword>
<proteinExistence type="predicted"/>
<dbReference type="Proteomes" id="UP001500994">
    <property type="component" value="Unassembled WGS sequence"/>
</dbReference>
<evidence type="ECO:0000259" key="2">
    <source>
        <dbReference type="Pfam" id="PF13340"/>
    </source>
</evidence>
<name>A0ABN3T046_9ACTN</name>
<feature type="domain" description="Transposase IS4-like" evidence="1">
    <location>
        <begin position="108"/>
        <end position="265"/>
    </location>
</feature>
<evidence type="ECO:0000259" key="1">
    <source>
        <dbReference type="Pfam" id="PF01609"/>
    </source>
</evidence>
<comment type="caution">
    <text evidence="3">The sequence shown here is derived from an EMBL/GenBank/DDBJ whole genome shotgun (WGS) entry which is preliminary data.</text>
</comment>
<feature type="domain" description="Insertion element IS402-like" evidence="2">
    <location>
        <begin position="17"/>
        <end position="93"/>
    </location>
</feature>
<reference evidence="3 4" key="1">
    <citation type="journal article" date="2019" name="Int. J. Syst. Evol. Microbiol.">
        <title>The Global Catalogue of Microorganisms (GCM) 10K type strain sequencing project: providing services to taxonomists for standard genome sequencing and annotation.</title>
        <authorList>
            <consortium name="The Broad Institute Genomics Platform"/>
            <consortium name="The Broad Institute Genome Sequencing Center for Infectious Disease"/>
            <person name="Wu L."/>
            <person name="Ma J."/>
        </authorList>
    </citation>
    <scope>NUCLEOTIDE SEQUENCE [LARGE SCALE GENOMIC DNA]</scope>
    <source>
        <strain evidence="3 4">JCM 16374</strain>
    </source>
</reference>
<evidence type="ECO:0000313" key="4">
    <source>
        <dbReference type="Proteomes" id="UP001500994"/>
    </source>
</evidence>
<organism evidence="3 4">
    <name type="scientific">Streptomyces lunalinharesii</name>
    <dbReference type="NCBI Taxonomy" id="333384"/>
    <lineage>
        <taxon>Bacteria</taxon>
        <taxon>Bacillati</taxon>
        <taxon>Actinomycetota</taxon>
        <taxon>Actinomycetes</taxon>
        <taxon>Kitasatosporales</taxon>
        <taxon>Streptomycetaceae</taxon>
        <taxon>Streptomyces</taxon>
    </lineage>
</organism>
<protein>
    <submittedName>
        <fullName evidence="3">IS5 family transposase</fullName>
    </submittedName>
</protein>
<dbReference type="EMBL" id="BAAARK010000052">
    <property type="protein sequence ID" value="GAA2690558.1"/>
    <property type="molecule type" value="Genomic_DNA"/>
</dbReference>
<sequence length="277" mass="31369">MIATETRGGHKPREVGDGLWERIEPLLPVIERRLRSPVRRRLDDRRVPCGLLFVLSTGIPWRYLPQELGFGSGMTCWRRLRDGNEAGVRQRLHEMLLAEQRAAGIRDPSRASVDSSHLRAMKGGAATGPAPVDRGKTGSNHHVIVEAHGIPLAATLTGGNRNDVTQLIPLVRAVPPIRGKGGQPLRRPKRLHADRGYDHESHRDQIRRFEVTPHIARRGTEHGSGLGVYRWVVEGAIALLHWFRRLRIRWEVRDDIHQAFITLGCTVICWRRLRTPL</sequence>
<dbReference type="Pfam" id="PF13340">
    <property type="entry name" value="DUF4096"/>
    <property type="match status" value="1"/>
</dbReference>
<dbReference type="PANTHER" id="PTHR30007:SF1">
    <property type="entry name" value="BLR1914 PROTEIN"/>
    <property type="match status" value="1"/>
</dbReference>
<dbReference type="Pfam" id="PF01609">
    <property type="entry name" value="DDE_Tnp_1"/>
    <property type="match status" value="1"/>
</dbReference>